<keyword evidence="1" id="KW-0175">Coiled coil</keyword>
<dbReference type="RefSeq" id="WP_214433067.1">
    <property type="nucleotide sequence ID" value="NZ_CAWPUQ010000299.1"/>
</dbReference>
<reference evidence="2 3" key="1">
    <citation type="journal article" date="2021" name="Int. J. Syst. Evol. Microbiol.">
        <title>Amazonocrinis nigriterrae gen. nov., sp. nov., Atlanticothrix silvestris gen. nov., sp. nov. and Dendronalium phyllosphericum gen. nov., sp. nov., nostocacean cyanobacteria from Brazilian environments.</title>
        <authorList>
            <person name="Alvarenga D.O."/>
            <person name="Andreote A.P.D."/>
            <person name="Branco L.H.Z."/>
            <person name="Delbaje E."/>
            <person name="Cruz R.B."/>
            <person name="Varani A.M."/>
            <person name="Fiore M.F."/>
        </authorList>
    </citation>
    <scope>NUCLEOTIDE SEQUENCE [LARGE SCALE GENOMIC DNA]</scope>
    <source>
        <strain evidence="2 3">CENA369</strain>
    </source>
</reference>
<dbReference type="EMBL" id="JAECZA010000063">
    <property type="protein sequence ID" value="MBH8574249.1"/>
    <property type="molecule type" value="Genomic_DNA"/>
</dbReference>
<comment type="caution">
    <text evidence="2">The sequence shown here is derived from an EMBL/GenBank/DDBJ whole genome shotgun (WGS) entry which is preliminary data.</text>
</comment>
<gene>
    <name evidence="2" type="ORF">I8752_14725</name>
</gene>
<name>A0A8J7LFV8_9NOST</name>
<sequence length="285" mass="32745">MSNGNIVPTKTTNAIQAQNKARNLLDKLVSSVQTLVEDITALEVNTMVVDKISAAKFNAWQAYQGIYSISDKDYFGEKGIPEELHQRYQNLFAQLEREYFYILIDSEETLNPEQQEKIERYQNRLEWLKKQKDGEIVETDPKYVSLAQPILPAPSPILDDLNSEDNLKRQERWRENRKEIQQLLNNARFVRTLRKMSELKAALDSGDIHSAEIDIIYAQTVMQLDGDIITRYHKDLFALSEEAKNLILKAHNEGVIAGEKQWRGTFSFLINLVQSIANLSSNGRS</sequence>
<evidence type="ECO:0000256" key="1">
    <source>
        <dbReference type="SAM" id="Coils"/>
    </source>
</evidence>
<proteinExistence type="predicted"/>
<accession>A0A8J7LFV8</accession>
<evidence type="ECO:0000313" key="2">
    <source>
        <dbReference type="EMBL" id="MBH8574249.1"/>
    </source>
</evidence>
<organism evidence="2 3">
    <name type="scientific">Dendronalium phyllosphericum CENA369</name>
    <dbReference type="NCBI Taxonomy" id="1725256"/>
    <lineage>
        <taxon>Bacteria</taxon>
        <taxon>Bacillati</taxon>
        <taxon>Cyanobacteriota</taxon>
        <taxon>Cyanophyceae</taxon>
        <taxon>Nostocales</taxon>
        <taxon>Nostocaceae</taxon>
        <taxon>Dendronalium</taxon>
        <taxon>Dendronalium phyllosphericum</taxon>
    </lineage>
</organism>
<protein>
    <submittedName>
        <fullName evidence="2">Uncharacterized protein</fullName>
    </submittedName>
</protein>
<dbReference type="AlphaFoldDB" id="A0A8J7LFV8"/>
<dbReference type="Proteomes" id="UP000662314">
    <property type="component" value="Unassembled WGS sequence"/>
</dbReference>
<keyword evidence="3" id="KW-1185">Reference proteome</keyword>
<evidence type="ECO:0000313" key="3">
    <source>
        <dbReference type="Proteomes" id="UP000662314"/>
    </source>
</evidence>
<feature type="coiled-coil region" evidence="1">
    <location>
        <begin position="104"/>
        <end position="131"/>
    </location>
</feature>